<feature type="region of interest" description="Disordered" evidence="1">
    <location>
        <begin position="1"/>
        <end position="21"/>
    </location>
</feature>
<evidence type="ECO:0000256" key="1">
    <source>
        <dbReference type="SAM" id="MobiDB-lite"/>
    </source>
</evidence>
<gene>
    <name evidence="2" type="ORF">B0H16DRAFT_639754</name>
</gene>
<name>A0AAD7MCA1_9AGAR</name>
<reference evidence="2" key="1">
    <citation type="submission" date="2023-03" db="EMBL/GenBank/DDBJ databases">
        <title>Massive genome expansion in bonnet fungi (Mycena s.s.) driven by repeated elements and novel gene families across ecological guilds.</title>
        <authorList>
            <consortium name="Lawrence Berkeley National Laboratory"/>
            <person name="Harder C.B."/>
            <person name="Miyauchi S."/>
            <person name="Viragh M."/>
            <person name="Kuo A."/>
            <person name="Thoen E."/>
            <person name="Andreopoulos B."/>
            <person name="Lu D."/>
            <person name="Skrede I."/>
            <person name="Drula E."/>
            <person name="Henrissat B."/>
            <person name="Morin E."/>
            <person name="Kohler A."/>
            <person name="Barry K."/>
            <person name="LaButti K."/>
            <person name="Morin E."/>
            <person name="Salamov A."/>
            <person name="Lipzen A."/>
            <person name="Mereny Z."/>
            <person name="Hegedus B."/>
            <person name="Baldrian P."/>
            <person name="Stursova M."/>
            <person name="Weitz H."/>
            <person name="Taylor A."/>
            <person name="Grigoriev I.V."/>
            <person name="Nagy L.G."/>
            <person name="Martin F."/>
            <person name="Kauserud H."/>
        </authorList>
    </citation>
    <scope>NUCLEOTIDE SEQUENCE</scope>
    <source>
        <strain evidence="2">CBHHK182m</strain>
    </source>
</reference>
<proteinExistence type="predicted"/>
<evidence type="ECO:0000313" key="3">
    <source>
        <dbReference type="Proteomes" id="UP001215598"/>
    </source>
</evidence>
<accession>A0AAD7MCA1</accession>
<evidence type="ECO:0000313" key="2">
    <source>
        <dbReference type="EMBL" id="KAJ7710316.1"/>
    </source>
</evidence>
<sequence length="171" mass="18638">MAEDNAESQGPPTITTPMETHTVDLGLTDYACPDPLEKIFQQVEAQNERRAQQEEVLDTLASTLLPRVESSDNLKKSRRRGSISITRFGQLSPSDDGTASGGPMTPALSDIASKSPFFQAQLKVCMPCIRPCALYSAVLSCFPCVPSVLPSMHSFTRFFWIFRSGGAVLPP</sequence>
<feature type="compositionally biased region" description="Polar residues" evidence="1">
    <location>
        <begin position="7"/>
        <end position="19"/>
    </location>
</feature>
<protein>
    <submittedName>
        <fullName evidence="2">Uncharacterized protein</fullName>
    </submittedName>
</protein>
<dbReference type="AlphaFoldDB" id="A0AAD7MCA1"/>
<organism evidence="2 3">
    <name type="scientific">Mycena metata</name>
    <dbReference type="NCBI Taxonomy" id="1033252"/>
    <lineage>
        <taxon>Eukaryota</taxon>
        <taxon>Fungi</taxon>
        <taxon>Dikarya</taxon>
        <taxon>Basidiomycota</taxon>
        <taxon>Agaricomycotina</taxon>
        <taxon>Agaricomycetes</taxon>
        <taxon>Agaricomycetidae</taxon>
        <taxon>Agaricales</taxon>
        <taxon>Marasmiineae</taxon>
        <taxon>Mycenaceae</taxon>
        <taxon>Mycena</taxon>
    </lineage>
</organism>
<comment type="caution">
    <text evidence="2">The sequence shown here is derived from an EMBL/GenBank/DDBJ whole genome shotgun (WGS) entry which is preliminary data.</text>
</comment>
<keyword evidence="3" id="KW-1185">Reference proteome</keyword>
<feature type="compositionally biased region" description="Polar residues" evidence="1">
    <location>
        <begin position="87"/>
        <end position="97"/>
    </location>
</feature>
<feature type="region of interest" description="Disordered" evidence="1">
    <location>
        <begin position="87"/>
        <end position="106"/>
    </location>
</feature>
<dbReference type="Proteomes" id="UP001215598">
    <property type="component" value="Unassembled WGS sequence"/>
</dbReference>
<dbReference type="EMBL" id="JARKIB010000408">
    <property type="protein sequence ID" value="KAJ7710316.1"/>
    <property type="molecule type" value="Genomic_DNA"/>
</dbReference>